<evidence type="ECO:0000256" key="8">
    <source>
        <dbReference type="ARBA" id="ARBA00022827"/>
    </source>
</evidence>
<evidence type="ECO:0000256" key="2">
    <source>
        <dbReference type="ARBA" id="ARBA00004524"/>
    </source>
</evidence>
<evidence type="ECO:0000256" key="17">
    <source>
        <dbReference type="ARBA" id="ARBA00047574"/>
    </source>
</evidence>
<evidence type="ECO:0000256" key="16">
    <source>
        <dbReference type="ARBA" id="ARBA00047426"/>
    </source>
</evidence>
<dbReference type="InterPro" id="IPR020946">
    <property type="entry name" value="Flavin_mOase-like"/>
</dbReference>
<keyword evidence="9" id="KW-0492">Microsome</keyword>
<protein>
    <recommendedName>
        <fullName evidence="26">Flavin-containing monooxygenase</fullName>
        <ecNumber evidence="26">1.-.-.-</ecNumber>
    </recommendedName>
</protein>
<evidence type="ECO:0000256" key="10">
    <source>
        <dbReference type="ARBA" id="ARBA00022857"/>
    </source>
</evidence>
<keyword evidence="9" id="KW-0256">Endoplasmic reticulum</keyword>
<evidence type="ECO:0000313" key="29">
    <source>
        <dbReference type="Proteomes" id="UP000242188"/>
    </source>
</evidence>
<feature type="transmembrane region" description="Helical" evidence="27">
    <location>
        <begin position="336"/>
        <end position="356"/>
    </location>
</feature>
<keyword evidence="4" id="KW-0488">Methylation</keyword>
<reference evidence="28 29" key="1">
    <citation type="journal article" date="2017" name="Nat. Ecol. Evol.">
        <title>Scallop genome provides insights into evolution of bilaterian karyotype and development.</title>
        <authorList>
            <person name="Wang S."/>
            <person name="Zhang J."/>
            <person name="Jiao W."/>
            <person name="Li J."/>
            <person name="Xun X."/>
            <person name="Sun Y."/>
            <person name="Guo X."/>
            <person name="Huan P."/>
            <person name="Dong B."/>
            <person name="Zhang L."/>
            <person name="Hu X."/>
            <person name="Sun X."/>
            <person name="Wang J."/>
            <person name="Zhao C."/>
            <person name="Wang Y."/>
            <person name="Wang D."/>
            <person name="Huang X."/>
            <person name="Wang R."/>
            <person name="Lv J."/>
            <person name="Li Y."/>
            <person name="Zhang Z."/>
            <person name="Liu B."/>
            <person name="Lu W."/>
            <person name="Hui Y."/>
            <person name="Liang J."/>
            <person name="Zhou Z."/>
            <person name="Hou R."/>
            <person name="Li X."/>
            <person name="Liu Y."/>
            <person name="Li H."/>
            <person name="Ning X."/>
            <person name="Lin Y."/>
            <person name="Zhao L."/>
            <person name="Xing Q."/>
            <person name="Dou J."/>
            <person name="Li Y."/>
            <person name="Mao J."/>
            <person name="Guo H."/>
            <person name="Dou H."/>
            <person name="Li T."/>
            <person name="Mu C."/>
            <person name="Jiang W."/>
            <person name="Fu Q."/>
            <person name="Fu X."/>
            <person name="Miao Y."/>
            <person name="Liu J."/>
            <person name="Yu Q."/>
            <person name="Li R."/>
            <person name="Liao H."/>
            <person name="Li X."/>
            <person name="Kong Y."/>
            <person name="Jiang Z."/>
            <person name="Chourrout D."/>
            <person name="Li R."/>
            <person name="Bao Z."/>
        </authorList>
    </citation>
    <scope>NUCLEOTIDE SEQUENCE [LARGE SCALE GENOMIC DNA]</scope>
    <source>
        <strain evidence="28 29">PY_sf001</strain>
    </source>
</reference>
<comment type="catalytic activity">
    <reaction evidence="23">
        <text>heptan-4-one + NADPH + O2 + H(+) = propyl butanoate + NADP(+) + H2O</text>
        <dbReference type="Rhea" id="RHEA:54852"/>
        <dbReference type="ChEBI" id="CHEBI:15377"/>
        <dbReference type="ChEBI" id="CHEBI:15378"/>
        <dbReference type="ChEBI" id="CHEBI:15379"/>
        <dbReference type="ChEBI" id="CHEBI:57783"/>
        <dbReference type="ChEBI" id="CHEBI:58349"/>
        <dbReference type="ChEBI" id="CHEBI:89484"/>
        <dbReference type="ChEBI" id="CHEBI:89719"/>
    </reaction>
    <physiologicalReaction direction="left-to-right" evidence="23">
        <dbReference type="Rhea" id="RHEA:54853"/>
    </physiologicalReaction>
</comment>
<comment type="catalytic activity">
    <reaction evidence="22">
        <text>(2E)-geranial + NADPH + O2 + H(+) = (1E)-2,6-dimethylhepta-1,5-dien-1-yl formate + NADP(+) + H2O</text>
        <dbReference type="Rhea" id="RHEA:54860"/>
        <dbReference type="ChEBI" id="CHEBI:15377"/>
        <dbReference type="ChEBI" id="CHEBI:15378"/>
        <dbReference type="ChEBI" id="CHEBI:15379"/>
        <dbReference type="ChEBI" id="CHEBI:16980"/>
        <dbReference type="ChEBI" id="CHEBI:57783"/>
        <dbReference type="ChEBI" id="CHEBI:58349"/>
        <dbReference type="ChEBI" id="CHEBI:138375"/>
    </reaction>
    <physiologicalReaction direction="left-to-right" evidence="22">
        <dbReference type="Rhea" id="RHEA:54861"/>
    </physiologicalReaction>
</comment>
<evidence type="ECO:0000256" key="24">
    <source>
        <dbReference type="ARBA" id="ARBA00049443"/>
    </source>
</evidence>
<dbReference type="Gene3D" id="3.50.50.60">
    <property type="entry name" value="FAD/NAD(P)-binding domain"/>
    <property type="match status" value="1"/>
</dbReference>
<dbReference type="InterPro" id="IPR050346">
    <property type="entry name" value="FMO-like"/>
</dbReference>
<evidence type="ECO:0000256" key="18">
    <source>
        <dbReference type="ARBA" id="ARBA00047855"/>
    </source>
</evidence>
<comment type="catalytic activity">
    <reaction evidence="19">
        <text>NADPH + O2 + H(+) = H2O2 + NADP(+)</text>
        <dbReference type="Rhea" id="RHEA:11260"/>
        <dbReference type="ChEBI" id="CHEBI:15378"/>
        <dbReference type="ChEBI" id="CHEBI:15379"/>
        <dbReference type="ChEBI" id="CHEBI:16240"/>
        <dbReference type="ChEBI" id="CHEBI:57783"/>
        <dbReference type="ChEBI" id="CHEBI:58349"/>
        <dbReference type="EC" id="1.6.3.1"/>
    </reaction>
    <physiologicalReaction direction="left-to-right" evidence="19">
        <dbReference type="Rhea" id="RHEA:11261"/>
    </physiologicalReaction>
</comment>
<comment type="catalytic activity">
    <reaction evidence="25">
        <text>octan-3-one + NADPH + O2 + H(+) = pentyl propanoate + NADP(+) + H2O</text>
        <dbReference type="Rhea" id="RHEA:54840"/>
        <dbReference type="ChEBI" id="CHEBI:15377"/>
        <dbReference type="ChEBI" id="CHEBI:15378"/>
        <dbReference type="ChEBI" id="CHEBI:15379"/>
        <dbReference type="ChEBI" id="CHEBI:57783"/>
        <dbReference type="ChEBI" id="CHEBI:58349"/>
        <dbReference type="ChEBI" id="CHEBI:80946"/>
        <dbReference type="ChEBI" id="CHEBI:87373"/>
    </reaction>
    <physiologicalReaction direction="left-to-right" evidence="25">
        <dbReference type="Rhea" id="RHEA:54841"/>
    </physiologicalReaction>
</comment>
<dbReference type="InterPro" id="IPR036188">
    <property type="entry name" value="FAD/NAD-bd_sf"/>
</dbReference>
<evidence type="ECO:0000256" key="26">
    <source>
        <dbReference type="RuleBase" id="RU361177"/>
    </source>
</evidence>
<dbReference type="GO" id="GO:0016174">
    <property type="term" value="F:NAD(P)H oxidase H2O2-forming activity"/>
    <property type="evidence" value="ECO:0007669"/>
    <property type="project" value="UniProtKB-EC"/>
</dbReference>
<proteinExistence type="inferred from homology"/>
<dbReference type="GO" id="GO:0050661">
    <property type="term" value="F:NADP binding"/>
    <property type="evidence" value="ECO:0007669"/>
    <property type="project" value="InterPro"/>
</dbReference>
<name>A0A210PLV8_MIZYE</name>
<evidence type="ECO:0000256" key="23">
    <source>
        <dbReference type="ARBA" id="ARBA00048990"/>
    </source>
</evidence>
<evidence type="ECO:0000256" key="19">
    <source>
        <dbReference type="ARBA" id="ARBA00047864"/>
    </source>
</evidence>
<organism evidence="28 29">
    <name type="scientific">Mizuhopecten yessoensis</name>
    <name type="common">Japanese scallop</name>
    <name type="synonym">Patinopecten yessoensis</name>
    <dbReference type="NCBI Taxonomy" id="6573"/>
    <lineage>
        <taxon>Eukaryota</taxon>
        <taxon>Metazoa</taxon>
        <taxon>Spiralia</taxon>
        <taxon>Lophotrochozoa</taxon>
        <taxon>Mollusca</taxon>
        <taxon>Bivalvia</taxon>
        <taxon>Autobranchia</taxon>
        <taxon>Pteriomorphia</taxon>
        <taxon>Pectinida</taxon>
        <taxon>Pectinoidea</taxon>
        <taxon>Pectinidae</taxon>
        <taxon>Mizuhopecten</taxon>
    </lineage>
</organism>
<comment type="catalytic activity">
    <reaction evidence="20">
        <text>hexan-3-one + NADPH + O2 + H(+) = ethyl butanoate + NADP(+) + H2O</text>
        <dbReference type="Rhea" id="RHEA:54844"/>
        <dbReference type="ChEBI" id="CHEBI:15377"/>
        <dbReference type="ChEBI" id="CHEBI:15378"/>
        <dbReference type="ChEBI" id="CHEBI:15379"/>
        <dbReference type="ChEBI" id="CHEBI:57783"/>
        <dbReference type="ChEBI" id="CHEBI:58349"/>
        <dbReference type="ChEBI" id="CHEBI:88764"/>
        <dbReference type="ChEBI" id="CHEBI:89891"/>
    </reaction>
    <physiologicalReaction direction="left-to-right" evidence="20">
        <dbReference type="Rhea" id="RHEA:54845"/>
    </physiologicalReaction>
</comment>
<keyword evidence="10" id="KW-0521">NADP</keyword>
<dbReference type="GO" id="GO:0050660">
    <property type="term" value="F:flavin adenine dinucleotide binding"/>
    <property type="evidence" value="ECO:0007669"/>
    <property type="project" value="InterPro"/>
</dbReference>
<comment type="catalytic activity">
    <reaction evidence="17">
        <text>heptan-2-one + NADPH + O2 + H(+) = pentyl acetate + NADP(+) + H2O</text>
        <dbReference type="Rhea" id="RHEA:54836"/>
        <dbReference type="ChEBI" id="CHEBI:5672"/>
        <dbReference type="ChEBI" id="CHEBI:15377"/>
        <dbReference type="ChEBI" id="CHEBI:15378"/>
        <dbReference type="ChEBI" id="CHEBI:15379"/>
        <dbReference type="ChEBI" id="CHEBI:57783"/>
        <dbReference type="ChEBI" id="CHEBI:58349"/>
        <dbReference type="ChEBI" id="CHEBI:87362"/>
    </reaction>
    <physiologicalReaction direction="left-to-right" evidence="17">
        <dbReference type="Rhea" id="RHEA:54837"/>
    </physiologicalReaction>
</comment>
<evidence type="ECO:0000256" key="3">
    <source>
        <dbReference type="ARBA" id="ARBA00009183"/>
    </source>
</evidence>
<dbReference type="InterPro" id="IPR002257">
    <property type="entry name" value="Flavin_mOase_5"/>
</dbReference>
<evidence type="ECO:0000256" key="22">
    <source>
        <dbReference type="ARBA" id="ARBA00048989"/>
    </source>
</evidence>
<keyword evidence="26 28" id="KW-0503">Monooxygenase</keyword>
<evidence type="ECO:0000313" key="28">
    <source>
        <dbReference type="EMBL" id="OWF37482.1"/>
    </source>
</evidence>
<dbReference type="EMBL" id="NEDP02005589">
    <property type="protein sequence ID" value="OWF37482.1"/>
    <property type="molecule type" value="Genomic_DNA"/>
</dbReference>
<feature type="transmembrane region" description="Helical" evidence="27">
    <location>
        <begin position="20"/>
        <end position="39"/>
    </location>
</feature>
<evidence type="ECO:0000256" key="6">
    <source>
        <dbReference type="ARBA" id="ARBA00022630"/>
    </source>
</evidence>
<comment type="similarity">
    <text evidence="3 26">Belongs to the FMO family.</text>
</comment>
<evidence type="ECO:0000256" key="11">
    <source>
        <dbReference type="ARBA" id="ARBA00022989"/>
    </source>
</evidence>
<evidence type="ECO:0000256" key="15">
    <source>
        <dbReference type="ARBA" id="ARBA00045722"/>
    </source>
</evidence>
<keyword evidence="6 26" id="KW-0285">Flavoprotein</keyword>
<keyword evidence="29" id="KW-1185">Reference proteome</keyword>
<keyword evidence="7 27" id="KW-0812">Transmembrane</keyword>
<evidence type="ECO:0000256" key="13">
    <source>
        <dbReference type="ARBA" id="ARBA00023098"/>
    </source>
</evidence>
<gene>
    <name evidence="28" type="ORF">KP79_PYT04678</name>
</gene>
<dbReference type="OrthoDB" id="66881at2759"/>
<keyword evidence="8 26" id="KW-0274">FAD</keyword>
<evidence type="ECO:0000256" key="25">
    <source>
        <dbReference type="ARBA" id="ARBA00049475"/>
    </source>
</evidence>
<keyword evidence="14 27" id="KW-0472">Membrane</keyword>
<comment type="catalytic activity">
    <reaction evidence="24">
        <text>N,N-dimethylaniline + NADPH + O2 + H(+) = N,N-dimethylaniline N-oxide + NADP(+) + H2O</text>
        <dbReference type="Rhea" id="RHEA:24468"/>
        <dbReference type="ChEBI" id="CHEBI:15377"/>
        <dbReference type="ChEBI" id="CHEBI:15378"/>
        <dbReference type="ChEBI" id="CHEBI:15379"/>
        <dbReference type="ChEBI" id="CHEBI:16269"/>
        <dbReference type="ChEBI" id="CHEBI:17735"/>
        <dbReference type="ChEBI" id="CHEBI:57783"/>
        <dbReference type="ChEBI" id="CHEBI:58349"/>
        <dbReference type="EC" id="1.14.13.8"/>
    </reaction>
    <physiologicalReaction direction="left-to-right" evidence="24">
        <dbReference type="Rhea" id="RHEA:24469"/>
    </physiologicalReaction>
</comment>
<dbReference type="Pfam" id="PF00743">
    <property type="entry name" value="FMO-like"/>
    <property type="match status" value="1"/>
</dbReference>
<sequence length="357" mass="41336">MIIKSLHMHNSPPMIEITRTGWQAPIGFSLLLYSVFLSTRRGAWIMNRIDYAGTPVDMLLTRRIVDLLRLSLPDYLVNLERALRLNSRFDHAKYSLKPKHKPFAQHPTINDDLPNKIANGSIIIKPNIKCFFETEVEFYDGTKEDADAVILGTGYIFGFPFIDKSIIDVKDNQIELYKYMFPPDLDKSTLSVIGCFQPLGAIMPMSEMQARLATRVFKEDVQLPSRVDRWVDIRKKKIAMRHRYVESTRHTIQVDFIPYMDELAKLNGCRPNLAQMLLRDPVLAIKCYSEPCTPYQFRLEGPGKWVGARQAIMTQWDRTWKPMRTRPLDINPDEPYNLYVKLAVALVILFIVWGILL</sequence>
<comment type="subcellular location">
    <subcellularLocation>
        <location evidence="2">Microsome membrane</location>
    </subcellularLocation>
</comment>
<keyword evidence="5" id="KW-0597">Phosphoprotein</keyword>
<dbReference type="PANTHER" id="PTHR23023">
    <property type="entry name" value="DIMETHYLANILINE MONOOXYGENASE"/>
    <property type="match status" value="1"/>
</dbReference>
<dbReference type="GO" id="GO:0006629">
    <property type="term" value="P:lipid metabolic process"/>
    <property type="evidence" value="ECO:0007669"/>
    <property type="project" value="UniProtKB-KW"/>
</dbReference>
<accession>A0A210PLV8</accession>
<comment type="catalytic activity">
    <reaction evidence="21">
        <text>octan-3-one + NADPH + O2 + H(+) = ethyl hexanoate + NADP(+) + H2O</text>
        <dbReference type="Rhea" id="RHEA:54856"/>
        <dbReference type="ChEBI" id="CHEBI:15377"/>
        <dbReference type="ChEBI" id="CHEBI:15378"/>
        <dbReference type="ChEBI" id="CHEBI:15379"/>
        <dbReference type="ChEBI" id="CHEBI:57783"/>
        <dbReference type="ChEBI" id="CHEBI:58349"/>
        <dbReference type="ChEBI" id="CHEBI:80946"/>
        <dbReference type="ChEBI" id="CHEBI:86055"/>
    </reaction>
    <physiologicalReaction direction="left-to-right" evidence="21">
        <dbReference type="Rhea" id="RHEA:54857"/>
    </physiologicalReaction>
</comment>
<dbReference type="EC" id="1.-.-.-" evidence="26"/>
<evidence type="ECO:0000256" key="5">
    <source>
        <dbReference type="ARBA" id="ARBA00022553"/>
    </source>
</evidence>
<comment type="function">
    <text evidence="15">Acts as a Baeyer-Villiger monooxygenase on a broad range of substrates. Catalyzes the insertion of an oxygen atom into a carbon-carbon bond adjacent to a carbonyl, which converts ketones to esters. Active on diverse carbonyl compounds, whereas soft nucleophiles are mostly non- or poorly reactive. In contrast with other forms of FMO it is non- or poorly active on 'classical' substrates such as drugs, pesticides, and dietary components containing soft nucleophilic heteroatoms. Able to oxidize drug molecules bearing a carbonyl group on an aliphatic chain, such as nabumetone and pentoxifylline. Also, in the absence of substrates, shows slow but yet significant NADPH oxidase activity. Acts as a positive modulator of cholesterol biosynthesis as well as glucose homeostasis, promoting metabolic aging via pleiotropic effects.</text>
</comment>
<keyword evidence="12 26" id="KW-0560">Oxidoreductase</keyword>
<dbReference type="SUPFAM" id="SSF51905">
    <property type="entry name" value="FAD/NAD(P)-binding domain"/>
    <property type="match status" value="1"/>
</dbReference>
<dbReference type="PIRSF" id="PIRSF000332">
    <property type="entry name" value="FMO"/>
    <property type="match status" value="1"/>
</dbReference>
<evidence type="ECO:0000256" key="12">
    <source>
        <dbReference type="ARBA" id="ARBA00023002"/>
    </source>
</evidence>
<dbReference type="FunFam" id="3.50.50.60:FF:000161">
    <property type="entry name" value="Dimethylaniline monooxygenase [N-oxide-forming]"/>
    <property type="match status" value="1"/>
</dbReference>
<keyword evidence="11 27" id="KW-1133">Transmembrane helix</keyword>
<dbReference type="Proteomes" id="UP000242188">
    <property type="component" value="Unassembled WGS sequence"/>
</dbReference>
<dbReference type="STRING" id="6573.A0A210PLV8"/>
<comment type="caution">
    <text evidence="28">The sequence shown here is derived from an EMBL/GenBank/DDBJ whole genome shotgun (WGS) entry which is preliminary data.</text>
</comment>
<dbReference type="AlphaFoldDB" id="A0A210PLV8"/>
<evidence type="ECO:0000256" key="21">
    <source>
        <dbReference type="ARBA" id="ARBA00048459"/>
    </source>
</evidence>
<evidence type="ECO:0000256" key="27">
    <source>
        <dbReference type="SAM" id="Phobius"/>
    </source>
</evidence>
<keyword evidence="13" id="KW-0443">Lipid metabolism</keyword>
<comment type="catalytic activity">
    <reaction evidence="18">
        <text>sulcatone + NADPH + O2 + H(+) = 4-methylpent-3-en-1-yl acetate + NADP(+) + H2O</text>
        <dbReference type="Rhea" id="RHEA:54864"/>
        <dbReference type="ChEBI" id="CHEBI:15377"/>
        <dbReference type="ChEBI" id="CHEBI:15378"/>
        <dbReference type="ChEBI" id="CHEBI:15379"/>
        <dbReference type="ChEBI" id="CHEBI:16310"/>
        <dbReference type="ChEBI" id="CHEBI:57783"/>
        <dbReference type="ChEBI" id="CHEBI:58349"/>
        <dbReference type="ChEBI" id="CHEBI:138373"/>
    </reaction>
    <physiologicalReaction direction="left-to-right" evidence="18">
        <dbReference type="Rhea" id="RHEA:54865"/>
    </physiologicalReaction>
</comment>
<evidence type="ECO:0000256" key="4">
    <source>
        <dbReference type="ARBA" id="ARBA00022481"/>
    </source>
</evidence>
<comment type="catalytic activity">
    <reaction evidence="16">
        <text>hexan-3-one + NADPH + O2 + H(+) = propyl propanoate + NADP(+) + H2O</text>
        <dbReference type="Rhea" id="RHEA:54848"/>
        <dbReference type="ChEBI" id="CHEBI:15377"/>
        <dbReference type="ChEBI" id="CHEBI:15378"/>
        <dbReference type="ChEBI" id="CHEBI:15379"/>
        <dbReference type="ChEBI" id="CHEBI:57783"/>
        <dbReference type="ChEBI" id="CHEBI:58349"/>
        <dbReference type="ChEBI" id="CHEBI:89828"/>
        <dbReference type="ChEBI" id="CHEBI:89891"/>
    </reaction>
    <physiologicalReaction direction="left-to-right" evidence="16">
        <dbReference type="Rhea" id="RHEA:54849"/>
    </physiologicalReaction>
</comment>
<dbReference type="FunFam" id="3.50.50.60:FF:000023">
    <property type="entry name" value="Dimethylaniline monooxygenase [N-oxide-forming]"/>
    <property type="match status" value="1"/>
</dbReference>
<comment type="cofactor">
    <cofactor evidence="1 26">
        <name>FAD</name>
        <dbReference type="ChEBI" id="CHEBI:57692"/>
    </cofactor>
</comment>
<dbReference type="InterPro" id="IPR000960">
    <property type="entry name" value="Flavin_mOase"/>
</dbReference>
<evidence type="ECO:0000256" key="7">
    <source>
        <dbReference type="ARBA" id="ARBA00022692"/>
    </source>
</evidence>
<evidence type="ECO:0000256" key="14">
    <source>
        <dbReference type="ARBA" id="ARBA00023136"/>
    </source>
</evidence>
<dbReference type="PRINTS" id="PR01125">
    <property type="entry name" value="FMOXYGENASE5"/>
</dbReference>
<dbReference type="GO" id="GO:0004499">
    <property type="term" value="F:N,N-dimethylaniline monooxygenase activity"/>
    <property type="evidence" value="ECO:0007669"/>
    <property type="project" value="InterPro"/>
</dbReference>
<evidence type="ECO:0000256" key="20">
    <source>
        <dbReference type="ARBA" id="ARBA00047977"/>
    </source>
</evidence>
<evidence type="ECO:0000256" key="1">
    <source>
        <dbReference type="ARBA" id="ARBA00001974"/>
    </source>
</evidence>
<evidence type="ECO:0000256" key="9">
    <source>
        <dbReference type="ARBA" id="ARBA00022848"/>
    </source>
</evidence>